<dbReference type="Proteomes" id="UP000694405">
    <property type="component" value="Chromosome 6"/>
</dbReference>
<evidence type="ECO:0000256" key="3">
    <source>
        <dbReference type="SAM" id="MobiDB-lite"/>
    </source>
</evidence>
<keyword evidence="5" id="KW-1185">Reference proteome</keyword>
<evidence type="ECO:0000256" key="1">
    <source>
        <dbReference type="PIRSR" id="PIRSR606689-1"/>
    </source>
</evidence>
<dbReference type="SUPFAM" id="SSF52540">
    <property type="entry name" value="P-loop containing nucleoside triphosphate hydrolases"/>
    <property type="match status" value="1"/>
</dbReference>
<dbReference type="GO" id="GO:0046872">
    <property type="term" value="F:metal ion binding"/>
    <property type="evidence" value="ECO:0007669"/>
    <property type="project" value="UniProtKB-KW"/>
</dbReference>
<feature type="compositionally biased region" description="Pro residues" evidence="3">
    <location>
        <begin position="207"/>
        <end position="221"/>
    </location>
</feature>
<dbReference type="GO" id="GO:0060170">
    <property type="term" value="C:ciliary membrane"/>
    <property type="evidence" value="ECO:0007669"/>
    <property type="project" value="TreeGrafter"/>
</dbReference>
<protein>
    <submittedName>
        <fullName evidence="4">Uncharacterized protein</fullName>
    </submittedName>
</protein>
<reference evidence="4" key="2">
    <citation type="submission" date="2025-08" db="UniProtKB">
        <authorList>
            <consortium name="Ensembl"/>
        </authorList>
    </citation>
    <scope>IDENTIFICATION</scope>
</reference>
<dbReference type="PANTHER" id="PTHR46090">
    <property type="entry name" value="ADP-RIBOSYLATION FACTOR-LIKE PROTEIN 13B"/>
    <property type="match status" value="1"/>
</dbReference>
<accession>A0A8V5HGW2</accession>
<dbReference type="AlphaFoldDB" id="A0A8V5HGW2"/>
<keyword evidence="1" id="KW-0547">Nucleotide-binding</keyword>
<dbReference type="GO" id="GO:0003924">
    <property type="term" value="F:GTPase activity"/>
    <property type="evidence" value="ECO:0007669"/>
    <property type="project" value="InterPro"/>
</dbReference>
<dbReference type="SMART" id="SM00177">
    <property type="entry name" value="ARF"/>
    <property type="match status" value="1"/>
</dbReference>
<feature type="binding site" evidence="1">
    <location>
        <position position="88"/>
    </location>
    <ligand>
        <name>GTP</name>
        <dbReference type="ChEBI" id="CHEBI:37565"/>
    </ligand>
</feature>
<feature type="binding site" evidence="1">
    <location>
        <begin position="42"/>
        <end position="49"/>
    </location>
    <ligand>
        <name>GTP</name>
        <dbReference type="ChEBI" id="CHEBI:37565"/>
    </ligand>
</feature>
<feature type="region of interest" description="Disordered" evidence="3">
    <location>
        <begin position="207"/>
        <end position="258"/>
    </location>
</feature>
<dbReference type="PANTHER" id="PTHR46090:SF4">
    <property type="entry name" value="ADP RIBOSYLATION FACTOR LIKE GTPASE 13A"/>
    <property type="match status" value="1"/>
</dbReference>
<dbReference type="PROSITE" id="PS51417">
    <property type="entry name" value="ARF"/>
    <property type="match status" value="1"/>
</dbReference>
<dbReference type="Ensembl" id="ENSMUNT00000026824.1">
    <property type="protein sequence ID" value="ENSMUNP00000031228.1"/>
    <property type="gene ID" value="ENSMUNG00000019661.1"/>
</dbReference>
<dbReference type="Pfam" id="PF00025">
    <property type="entry name" value="Arf"/>
    <property type="match status" value="1"/>
</dbReference>
<organism evidence="4 5">
    <name type="scientific">Melopsittacus undulatus</name>
    <name type="common">Budgerigar</name>
    <name type="synonym">Psittacus undulatus</name>
    <dbReference type="NCBI Taxonomy" id="13146"/>
    <lineage>
        <taxon>Eukaryota</taxon>
        <taxon>Metazoa</taxon>
        <taxon>Chordata</taxon>
        <taxon>Craniata</taxon>
        <taxon>Vertebrata</taxon>
        <taxon>Euteleostomi</taxon>
        <taxon>Archelosauria</taxon>
        <taxon>Archosauria</taxon>
        <taxon>Dinosauria</taxon>
        <taxon>Saurischia</taxon>
        <taxon>Theropoda</taxon>
        <taxon>Coelurosauria</taxon>
        <taxon>Aves</taxon>
        <taxon>Neognathae</taxon>
        <taxon>Neoaves</taxon>
        <taxon>Telluraves</taxon>
        <taxon>Australaves</taxon>
        <taxon>Psittaciformes</taxon>
        <taxon>Psittaculidae</taxon>
        <taxon>Melopsittacus</taxon>
    </lineage>
</organism>
<sequence>MGRVWGALEPAVVSGPQGSTAFLWDAHIPLSLHRKVTLLVLGLDNAGKTSIIMDLDRGEGVEVLPMAQPAQTRLRVERFEVTLLDLPGAPRSRSAWRSHYSAAHGLLFVLDSSDLARMEEARRVLSRVLSHPDVSGKPLLLLANKQDTASALLPCELIERLSLERLVNENRSPCRIEPCAAKRGPTAGPPRTTLQGLRWLLRTIPAAPAPQPAAASPPGPGPRAARGRREEEEEGEGEEERPGAAKPSRGAGGIRRRG</sequence>
<dbReference type="GO" id="GO:0097730">
    <property type="term" value="C:non-motile cilium"/>
    <property type="evidence" value="ECO:0007669"/>
    <property type="project" value="TreeGrafter"/>
</dbReference>
<name>A0A8V5HGW2_MELUD</name>
<proteinExistence type="predicted"/>
<dbReference type="GO" id="GO:0005525">
    <property type="term" value="F:GTP binding"/>
    <property type="evidence" value="ECO:0007669"/>
    <property type="project" value="UniProtKB-KW"/>
</dbReference>
<dbReference type="InterPro" id="IPR027417">
    <property type="entry name" value="P-loop_NTPase"/>
</dbReference>
<evidence type="ECO:0000256" key="2">
    <source>
        <dbReference type="PIRSR" id="PIRSR606689-2"/>
    </source>
</evidence>
<evidence type="ECO:0000313" key="5">
    <source>
        <dbReference type="Proteomes" id="UP000694405"/>
    </source>
</evidence>
<feature type="binding site" evidence="1">
    <location>
        <begin position="144"/>
        <end position="147"/>
    </location>
    <ligand>
        <name>GTP</name>
        <dbReference type="ChEBI" id="CHEBI:37565"/>
    </ligand>
</feature>
<reference evidence="4" key="3">
    <citation type="submission" date="2025-09" db="UniProtKB">
        <authorList>
            <consortium name="Ensembl"/>
        </authorList>
    </citation>
    <scope>IDENTIFICATION</scope>
</reference>
<dbReference type="InterPro" id="IPR051995">
    <property type="entry name" value="Ciliary_GTPase"/>
</dbReference>
<keyword evidence="2" id="KW-0460">Magnesium</keyword>
<keyword evidence="2" id="KW-0479">Metal-binding</keyword>
<reference evidence="4" key="1">
    <citation type="submission" date="2020-03" db="EMBL/GenBank/DDBJ databases">
        <title>Melopsittacus undulatus (budgerigar) genome, bMelUnd1, maternal haplotype with Z.</title>
        <authorList>
            <person name="Gedman G."/>
            <person name="Mountcastle J."/>
            <person name="Haase B."/>
            <person name="Formenti G."/>
            <person name="Wright T."/>
            <person name="Apodaca J."/>
            <person name="Pelan S."/>
            <person name="Chow W."/>
            <person name="Rhie A."/>
            <person name="Howe K."/>
            <person name="Fedrigo O."/>
            <person name="Jarvis E.D."/>
        </authorList>
    </citation>
    <scope>NUCLEOTIDE SEQUENCE [LARGE SCALE GENOMIC DNA]</scope>
</reference>
<feature type="binding site" evidence="2">
    <location>
        <position position="49"/>
    </location>
    <ligand>
        <name>Mg(2+)</name>
        <dbReference type="ChEBI" id="CHEBI:18420"/>
    </ligand>
</feature>
<dbReference type="PRINTS" id="PR00328">
    <property type="entry name" value="SAR1GTPBP"/>
</dbReference>
<dbReference type="InterPro" id="IPR006689">
    <property type="entry name" value="Small_GTPase_ARF/SAR"/>
</dbReference>
<dbReference type="GO" id="GO:1905515">
    <property type="term" value="P:non-motile cilium assembly"/>
    <property type="evidence" value="ECO:0007669"/>
    <property type="project" value="TreeGrafter"/>
</dbReference>
<keyword evidence="1" id="KW-0342">GTP-binding</keyword>
<dbReference type="GO" id="GO:0097500">
    <property type="term" value="P:receptor localization to non-motile cilium"/>
    <property type="evidence" value="ECO:0007669"/>
    <property type="project" value="TreeGrafter"/>
</dbReference>
<dbReference type="SMART" id="SM00178">
    <property type="entry name" value="SAR"/>
    <property type="match status" value="1"/>
</dbReference>
<evidence type="ECO:0000313" key="4">
    <source>
        <dbReference type="Ensembl" id="ENSMUNP00000031228.1"/>
    </source>
</evidence>
<dbReference type="Gene3D" id="3.40.50.300">
    <property type="entry name" value="P-loop containing nucleotide triphosphate hydrolases"/>
    <property type="match status" value="1"/>
</dbReference>